<name>A0A4S8LZA9_DENBC</name>
<dbReference type="AlphaFoldDB" id="A0A4S8LZA9"/>
<proteinExistence type="predicted"/>
<evidence type="ECO:0000313" key="1">
    <source>
        <dbReference type="EMBL" id="THU95057.1"/>
    </source>
</evidence>
<dbReference type="OrthoDB" id="3060179at2759"/>
<gene>
    <name evidence="1" type="ORF">K435DRAFT_859910</name>
</gene>
<dbReference type="Proteomes" id="UP000297245">
    <property type="component" value="Unassembled WGS sequence"/>
</dbReference>
<keyword evidence="2" id="KW-1185">Reference proteome</keyword>
<dbReference type="EMBL" id="ML179209">
    <property type="protein sequence ID" value="THU95057.1"/>
    <property type="molecule type" value="Genomic_DNA"/>
</dbReference>
<accession>A0A4S8LZA9</accession>
<evidence type="ECO:0000313" key="2">
    <source>
        <dbReference type="Proteomes" id="UP000297245"/>
    </source>
</evidence>
<protein>
    <submittedName>
        <fullName evidence="1">Uncharacterized protein</fullName>
    </submittedName>
</protein>
<reference evidence="1 2" key="1">
    <citation type="journal article" date="2019" name="Nat. Ecol. Evol.">
        <title>Megaphylogeny resolves global patterns of mushroom evolution.</title>
        <authorList>
            <person name="Varga T."/>
            <person name="Krizsan K."/>
            <person name="Foldi C."/>
            <person name="Dima B."/>
            <person name="Sanchez-Garcia M."/>
            <person name="Sanchez-Ramirez S."/>
            <person name="Szollosi G.J."/>
            <person name="Szarkandi J.G."/>
            <person name="Papp V."/>
            <person name="Albert L."/>
            <person name="Andreopoulos W."/>
            <person name="Angelini C."/>
            <person name="Antonin V."/>
            <person name="Barry K.W."/>
            <person name="Bougher N.L."/>
            <person name="Buchanan P."/>
            <person name="Buyck B."/>
            <person name="Bense V."/>
            <person name="Catcheside P."/>
            <person name="Chovatia M."/>
            <person name="Cooper J."/>
            <person name="Damon W."/>
            <person name="Desjardin D."/>
            <person name="Finy P."/>
            <person name="Geml J."/>
            <person name="Haridas S."/>
            <person name="Hughes K."/>
            <person name="Justo A."/>
            <person name="Karasinski D."/>
            <person name="Kautmanova I."/>
            <person name="Kiss B."/>
            <person name="Kocsube S."/>
            <person name="Kotiranta H."/>
            <person name="LaButti K.M."/>
            <person name="Lechner B.E."/>
            <person name="Liimatainen K."/>
            <person name="Lipzen A."/>
            <person name="Lukacs Z."/>
            <person name="Mihaltcheva S."/>
            <person name="Morgado L.N."/>
            <person name="Niskanen T."/>
            <person name="Noordeloos M.E."/>
            <person name="Ohm R.A."/>
            <person name="Ortiz-Santana B."/>
            <person name="Ovrebo C."/>
            <person name="Racz N."/>
            <person name="Riley R."/>
            <person name="Savchenko A."/>
            <person name="Shiryaev A."/>
            <person name="Soop K."/>
            <person name="Spirin V."/>
            <person name="Szebenyi C."/>
            <person name="Tomsovsky M."/>
            <person name="Tulloss R.E."/>
            <person name="Uehling J."/>
            <person name="Grigoriev I.V."/>
            <person name="Vagvolgyi C."/>
            <person name="Papp T."/>
            <person name="Martin F.M."/>
            <person name="Miettinen O."/>
            <person name="Hibbett D.S."/>
            <person name="Nagy L.G."/>
        </authorList>
    </citation>
    <scope>NUCLEOTIDE SEQUENCE [LARGE SCALE GENOMIC DNA]</scope>
    <source>
        <strain evidence="1 2">CBS 962.96</strain>
    </source>
</reference>
<organism evidence="1 2">
    <name type="scientific">Dendrothele bispora (strain CBS 962.96)</name>
    <dbReference type="NCBI Taxonomy" id="1314807"/>
    <lineage>
        <taxon>Eukaryota</taxon>
        <taxon>Fungi</taxon>
        <taxon>Dikarya</taxon>
        <taxon>Basidiomycota</taxon>
        <taxon>Agaricomycotina</taxon>
        <taxon>Agaricomycetes</taxon>
        <taxon>Agaricomycetidae</taxon>
        <taxon>Agaricales</taxon>
        <taxon>Agaricales incertae sedis</taxon>
        <taxon>Dendrothele</taxon>
    </lineage>
</organism>
<sequence>MSGIDVCWGNGDSDLYYWSFNPAGSCPLSKRVAEAFGLPELIPKVKLELERFGDHQYEVTKQFQLFRGYNPSTQEFAKRHRLPLIDIIWPDGKTGPDEDGDSWYDCEEIQDKTRNSNDLYGTPFLDSYWFPAPKEFVKRSLYTQCSECGQQSELSARPWLHGFLPDYELNIWQGQLHSRYSFKERDYFSWSHRPDGVEVKPDRNRSGRRRRNSL</sequence>